<organism evidence="2 3">
    <name type="scientific">Isoptericola sediminis</name>
    <dbReference type="NCBI Taxonomy" id="2733572"/>
    <lineage>
        <taxon>Bacteria</taxon>
        <taxon>Bacillati</taxon>
        <taxon>Actinomycetota</taxon>
        <taxon>Actinomycetes</taxon>
        <taxon>Micrococcales</taxon>
        <taxon>Promicromonosporaceae</taxon>
        <taxon>Isoptericola</taxon>
    </lineage>
</organism>
<name>A0A849K2M3_9MICO</name>
<evidence type="ECO:0000313" key="3">
    <source>
        <dbReference type="Proteomes" id="UP000557204"/>
    </source>
</evidence>
<dbReference type="AlphaFoldDB" id="A0A849K2M3"/>
<comment type="caution">
    <text evidence="2">The sequence shown here is derived from an EMBL/GenBank/DDBJ whole genome shotgun (WGS) entry which is preliminary data.</text>
</comment>
<dbReference type="InterPro" id="IPR002575">
    <property type="entry name" value="Aminoglycoside_PTrfase"/>
</dbReference>
<dbReference type="SUPFAM" id="SSF56112">
    <property type="entry name" value="Protein kinase-like (PK-like)"/>
    <property type="match status" value="1"/>
</dbReference>
<protein>
    <submittedName>
        <fullName evidence="2">Phosphotransferase</fullName>
    </submittedName>
</protein>
<dbReference type="InterPro" id="IPR011009">
    <property type="entry name" value="Kinase-like_dom_sf"/>
</dbReference>
<keyword evidence="3" id="KW-1185">Reference proteome</keyword>
<reference evidence="2 3" key="1">
    <citation type="submission" date="2020-05" db="EMBL/GenBank/DDBJ databases">
        <title>Genome sequence of Isoptericola sp. JC619 isolated from Chilika lagoon, India.</title>
        <authorList>
            <person name="Kumar D."/>
            <person name="Appam K."/>
            <person name="Gandham S."/>
            <person name="Uppada J."/>
            <person name="Sasikala C."/>
            <person name="Venkata Ramana C."/>
        </authorList>
    </citation>
    <scope>NUCLEOTIDE SEQUENCE [LARGE SCALE GENOMIC DNA]</scope>
    <source>
        <strain evidence="2 3">JC619</strain>
    </source>
</reference>
<feature type="domain" description="Aminoglycoside phosphotransferase" evidence="1">
    <location>
        <begin position="41"/>
        <end position="234"/>
    </location>
</feature>
<evidence type="ECO:0000259" key="1">
    <source>
        <dbReference type="Pfam" id="PF01636"/>
    </source>
</evidence>
<accession>A0A849K2M3</accession>
<dbReference type="EMBL" id="JABFAJ010000003">
    <property type="protein sequence ID" value="NNU26309.1"/>
    <property type="molecule type" value="Genomic_DNA"/>
</dbReference>
<dbReference type="Pfam" id="PF01636">
    <property type="entry name" value="APH"/>
    <property type="match status" value="1"/>
</dbReference>
<evidence type="ECO:0000313" key="2">
    <source>
        <dbReference type="EMBL" id="NNU26309.1"/>
    </source>
</evidence>
<gene>
    <name evidence="2" type="ORF">HLI28_01955</name>
</gene>
<dbReference type="Gene3D" id="3.90.1200.10">
    <property type="match status" value="1"/>
</dbReference>
<dbReference type="RefSeq" id="WP_171245805.1">
    <property type="nucleotide sequence ID" value="NZ_JABFAJ010000003.1"/>
</dbReference>
<keyword evidence="2" id="KW-0808">Transferase</keyword>
<dbReference type="GO" id="GO:0016740">
    <property type="term" value="F:transferase activity"/>
    <property type="evidence" value="ECO:0007669"/>
    <property type="project" value="UniProtKB-KW"/>
</dbReference>
<dbReference type="Proteomes" id="UP000557204">
    <property type="component" value="Unassembled WGS sequence"/>
</dbReference>
<sequence>MTWETRYPRPPRTTLDALATAALAAADEPAGTEITWVEHGSATVVALTDRVAVRIARQRQAGGEVLRARRLVDALPDLPFAVPRSLGEAVEVDGYTAVATRRLHGSTAPTTTPDPGVLRELLDAVHAVDTTPVTEHLAPRRTFCGGEAWEQTLRERVVPLLDADLRADAQHRIAALAALEDAPRTLNHGDLGASNVLWSGDRVSGVIDWDLTAREDPAEDVATVATSFGLWPHVEALADPGTVRRADAFRGTIPLQIVAFAVLAARPDDEVARTVARAQHALRRTAAGQVR</sequence>
<proteinExistence type="predicted"/>